<dbReference type="Proteomes" id="UP000199611">
    <property type="component" value="Unassembled WGS sequence"/>
</dbReference>
<sequence length="125" mass="14004">MRQIESSGSVKAISLNRSKLIDRLIEISIEALKTFPEILEIRLIGSLAAATHSGTSDVDLLIKLKKAPDNPLQTIKNYYFFFSKRLGLALDIFCVDSSSGDDREKIFEKSLILASRENLSERLNC</sequence>
<dbReference type="AlphaFoldDB" id="A0A1I4TNV3"/>
<dbReference type="InterPro" id="IPR002934">
    <property type="entry name" value="Polymerase_NTP_transf_dom"/>
</dbReference>
<name>A0A1I4TNV3_9BACT</name>
<evidence type="ECO:0000259" key="1">
    <source>
        <dbReference type="Pfam" id="PF01909"/>
    </source>
</evidence>
<dbReference type="RefSeq" id="WP_093394592.1">
    <property type="nucleotide sequence ID" value="NZ_FOUU01000004.1"/>
</dbReference>
<dbReference type="SUPFAM" id="SSF81301">
    <property type="entry name" value="Nucleotidyltransferase"/>
    <property type="match status" value="1"/>
</dbReference>
<proteinExistence type="predicted"/>
<keyword evidence="2" id="KW-0808">Transferase</keyword>
<organism evidence="2 3">
    <name type="scientific">Thermodesulforhabdus norvegica</name>
    <dbReference type="NCBI Taxonomy" id="39841"/>
    <lineage>
        <taxon>Bacteria</taxon>
        <taxon>Pseudomonadati</taxon>
        <taxon>Thermodesulfobacteriota</taxon>
        <taxon>Syntrophobacteria</taxon>
        <taxon>Syntrophobacterales</taxon>
        <taxon>Thermodesulforhabdaceae</taxon>
        <taxon>Thermodesulforhabdus</taxon>
    </lineage>
</organism>
<protein>
    <submittedName>
        <fullName evidence="2">Nucleotidyltransferase domain-containing protein</fullName>
    </submittedName>
</protein>
<dbReference type="GO" id="GO:0016740">
    <property type="term" value="F:transferase activity"/>
    <property type="evidence" value="ECO:0007669"/>
    <property type="project" value="UniProtKB-KW"/>
</dbReference>
<dbReference type="OrthoDB" id="160196at2"/>
<evidence type="ECO:0000313" key="3">
    <source>
        <dbReference type="Proteomes" id="UP000199611"/>
    </source>
</evidence>
<dbReference type="InterPro" id="IPR043519">
    <property type="entry name" value="NT_sf"/>
</dbReference>
<reference evidence="2 3" key="1">
    <citation type="submission" date="2016-10" db="EMBL/GenBank/DDBJ databases">
        <authorList>
            <person name="de Groot N.N."/>
        </authorList>
    </citation>
    <scope>NUCLEOTIDE SEQUENCE [LARGE SCALE GENOMIC DNA]</scope>
    <source>
        <strain evidence="2 3">DSM 9990</strain>
    </source>
</reference>
<feature type="domain" description="Polymerase nucleotidyl transferase" evidence="1">
    <location>
        <begin position="29"/>
        <end position="81"/>
    </location>
</feature>
<evidence type="ECO:0000313" key="2">
    <source>
        <dbReference type="EMBL" id="SFM78260.1"/>
    </source>
</evidence>
<dbReference type="Gene3D" id="3.30.460.10">
    <property type="entry name" value="Beta Polymerase, domain 2"/>
    <property type="match status" value="1"/>
</dbReference>
<gene>
    <name evidence="2" type="ORF">SAMN05660836_01428</name>
</gene>
<accession>A0A1I4TNV3</accession>
<dbReference type="Pfam" id="PF01909">
    <property type="entry name" value="NTP_transf_2"/>
    <property type="match status" value="1"/>
</dbReference>
<keyword evidence="3" id="KW-1185">Reference proteome</keyword>
<dbReference type="EMBL" id="FOUU01000004">
    <property type="protein sequence ID" value="SFM78260.1"/>
    <property type="molecule type" value="Genomic_DNA"/>
</dbReference>